<feature type="transmembrane region" description="Helical" evidence="1">
    <location>
        <begin position="241"/>
        <end position="261"/>
    </location>
</feature>
<feature type="transmembrane region" description="Helical" evidence="1">
    <location>
        <begin position="182"/>
        <end position="205"/>
    </location>
</feature>
<accession>A0ABY7TKT6</accession>
<dbReference type="PANTHER" id="PTHR47755">
    <property type="entry name" value="CELL DIVISION PROTEIN FTSX"/>
    <property type="match status" value="1"/>
</dbReference>
<keyword evidence="2" id="KW-0131">Cell cycle</keyword>
<keyword evidence="1" id="KW-0472">Membrane</keyword>
<organism evidence="2 3">
    <name type="scientific">Sphingomonas naphthae</name>
    <dbReference type="NCBI Taxonomy" id="1813468"/>
    <lineage>
        <taxon>Bacteria</taxon>
        <taxon>Pseudomonadati</taxon>
        <taxon>Pseudomonadota</taxon>
        <taxon>Alphaproteobacteria</taxon>
        <taxon>Sphingomonadales</taxon>
        <taxon>Sphingomonadaceae</taxon>
        <taxon>Sphingomonas</taxon>
    </lineage>
</organism>
<keyword evidence="2" id="KW-0132">Cell division</keyword>
<dbReference type="InterPro" id="IPR004513">
    <property type="entry name" value="FtsX"/>
</dbReference>
<gene>
    <name evidence="2" type="ORF">PQ455_01035</name>
</gene>
<feature type="transmembrane region" description="Helical" evidence="1">
    <location>
        <begin position="38"/>
        <end position="59"/>
    </location>
</feature>
<protein>
    <submittedName>
        <fullName evidence="2">Cell division protein</fullName>
    </submittedName>
</protein>
<keyword evidence="1" id="KW-0812">Transmembrane</keyword>
<sequence>MSEAGPTPLPGADSAPAARPARIAAARPLPEGRFTGPMPWLVAIMLFLIVLASALGIGLSRAASGMGEAIEGRLTIQVMQPDPIRREAETNRALAELRRLAGITRVERIDDAALAKLLEPWLGGASSVGDLPLPALIDVDLAAGDGARADIVARAVQRVAPSARVDDHAAALAPIAGLIGSLSWLAVAIVVLTTAATAFVVILATRSALDTHAATIDVLHLLGATDMQVARLFQRRISYDALWGAVAGAVPAMAIILLLGGRVSRLGSELAGSASLGLGWIVLLLLPPLAALLAREVTRFTVLRVLSRVP</sequence>
<dbReference type="EMBL" id="CP117411">
    <property type="protein sequence ID" value="WCT73848.1"/>
    <property type="molecule type" value="Genomic_DNA"/>
</dbReference>
<dbReference type="RefSeq" id="WP_273688416.1">
    <property type="nucleotide sequence ID" value="NZ_CP117411.1"/>
</dbReference>
<keyword evidence="1" id="KW-1133">Transmembrane helix</keyword>
<dbReference type="Proteomes" id="UP001220395">
    <property type="component" value="Chromosome"/>
</dbReference>
<reference evidence="2 3" key="1">
    <citation type="submission" date="2023-02" db="EMBL/GenBank/DDBJ databases">
        <title>Genome sequence of Sphingomonas naphthae.</title>
        <authorList>
            <person name="Kim S."/>
            <person name="Heo J."/>
            <person name="Kwon S.-W."/>
        </authorList>
    </citation>
    <scope>NUCLEOTIDE SEQUENCE [LARGE SCALE GENOMIC DNA]</scope>
    <source>
        <strain evidence="2 3">KACC 18716</strain>
    </source>
</reference>
<evidence type="ECO:0000256" key="1">
    <source>
        <dbReference type="SAM" id="Phobius"/>
    </source>
</evidence>
<evidence type="ECO:0000313" key="3">
    <source>
        <dbReference type="Proteomes" id="UP001220395"/>
    </source>
</evidence>
<evidence type="ECO:0000313" key="2">
    <source>
        <dbReference type="EMBL" id="WCT73848.1"/>
    </source>
</evidence>
<feature type="transmembrane region" description="Helical" evidence="1">
    <location>
        <begin position="273"/>
        <end position="294"/>
    </location>
</feature>
<keyword evidence="3" id="KW-1185">Reference proteome</keyword>
<dbReference type="PANTHER" id="PTHR47755:SF1">
    <property type="entry name" value="CELL DIVISION PROTEIN FTSX"/>
    <property type="match status" value="1"/>
</dbReference>
<proteinExistence type="predicted"/>
<name>A0ABY7TKT6_9SPHN</name>
<dbReference type="GO" id="GO:0051301">
    <property type="term" value="P:cell division"/>
    <property type="evidence" value="ECO:0007669"/>
    <property type="project" value="UniProtKB-KW"/>
</dbReference>